<organism evidence="1 2">
    <name type="scientific">Nicotiana tabacum</name>
    <name type="common">Common tobacco</name>
    <dbReference type="NCBI Taxonomy" id="4097"/>
    <lineage>
        <taxon>Eukaryota</taxon>
        <taxon>Viridiplantae</taxon>
        <taxon>Streptophyta</taxon>
        <taxon>Embryophyta</taxon>
        <taxon>Tracheophyta</taxon>
        <taxon>Spermatophyta</taxon>
        <taxon>Magnoliopsida</taxon>
        <taxon>eudicotyledons</taxon>
        <taxon>Gunneridae</taxon>
        <taxon>Pentapetalae</taxon>
        <taxon>asterids</taxon>
        <taxon>lamiids</taxon>
        <taxon>Solanales</taxon>
        <taxon>Solanaceae</taxon>
        <taxon>Nicotianoideae</taxon>
        <taxon>Nicotianeae</taxon>
        <taxon>Nicotiana</taxon>
    </lineage>
</organism>
<reference evidence="2" key="2">
    <citation type="submission" date="2025-08" db="UniProtKB">
        <authorList>
            <consortium name="RefSeq"/>
        </authorList>
    </citation>
    <scope>IDENTIFICATION</scope>
    <source>
        <tissue evidence="2">Leaf</tissue>
    </source>
</reference>
<protein>
    <submittedName>
        <fullName evidence="2">Uncharacterized protein LOC142167200</fullName>
    </submittedName>
</protein>
<dbReference type="Proteomes" id="UP000790787">
    <property type="component" value="Chromosome 12"/>
</dbReference>
<proteinExistence type="predicted"/>
<gene>
    <name evidence="2" type="primary">LOC142167200</name>
</gene>
<dbReference type="RefSeq" id="XP_075083460.1">
    <property type="nucleotide sequence ID" value="XM_075227359.1"/>
</dbReference>
<name>A0AC58SER0_TOBAC</name>
<evidence type="ECO:0000313" key="1">
    <source>
        <dbReference type="Proteomes" id="UP000790787"/>
    </source>
</evidence>
<sequence>MAEQHMEKANNGKENKNWANLFEGNIMDAKGMNLTFIAPQIRNGVKIVQLEKEEVDRETEKWRNAVIMYVIGETPTIGAVERFIASQWNFTAKPKIYLHNEGYFIVKFTCKEDQNEVLFSGPYTINNKPIITKTWTPNFNFDEEVLKIIPLWIKLPNLPLNCWSMNSLSEIGSGLGNPLYADDCTTKVERVSYARILIEMYVTQPMPTNVTLEDPNGKIFE</sequence>
<accession>A0AC58SER0</accession>
<keyword evidence="1" id="KW-1185">Reference proteome</keyword>
<evidence type="ECO:0000313" key="2">
    <source>
        <dbReference type="RefSeq" id="XP_075083460.1"/>
    </source>
</evidence>
<reference evidence="1" key="1">
    <citation type="journal article" date="2014" name="Nat. Commun.">
        <title>The tobacco genome sequence and its comparison with those of tomato and potato.</title>
        <authorList>
            <person name="Sierro N."/>
            <person name="Battey J.N."/>
            <person name="Ouadi S."/>
            <person name="Bakaher N."/>
            <person name="Bovet L."/>
            <person name="Willig A."/>
            <person name="Goepfert S."/>
            <person name="Peitsch M.C."/>
            <person name="Ivanov N.V."/>
        </authorList>
    </citation>
    <scope>NUCLEOTIDE SEQUENCE [LARGE SCALE GENOMIC DNA]</scope>
</reference>